<dbReference type="InterPro" id="IPR039567">
    <property type="entry name" value="Gly-zipper"/>
</dbReference>
<reference evidence="2" key="1">
    <citation type="journal article" date="2014" name="Int. J. Syst. Evol. Microbiol.">
        <title>Complete genome sequence of Corynebacterium casei LMG S-19264T (=DSM 44701T), isolated from a smear-ripened cheese.</title>
        <authorList>
            <consortium name="US DOE Joint Genome Institute (JGI-PGF)"/>
            <person name="Walter F."/>
            <person name="Albersmeier A."/>
            <person name="Kalinowski J."/>
            <person name="Ruckert C."/>
        </authorList>
    </citation>
    <scope>NUCLEOTIDE SEQUENCE</scope>
    <source>
        <strain evidence="2">CGMCC 1.3617</strain>
    </source>
</reference>
<evidence type="ECO:0000313" key="3">
    <source>
        <dbReference type="Proteomes" id="UP000661507"/>
    </source>
</evidence>
<dbReference type="PROSITE" id="PS51257">
    <property type="entry name" value="PROKAR_LIPOPROTEIN"/>
    <property type="match status" value="1"/>
</dbReference>
<keyword evidence="3" id="KW-1185">Reference proteome</keyword>
<evidence type="ECO:0000259" key="1">
    <source>
        <dbReference type="Pfam" id="PF13488"/>
    </source>
</evidence>
<comment type="caution">
    <text evidence="2">The sequence shown here is derived from an EMBL/GenBank/DDBJ whole genome shotgun (WGS) entry which is preliminary data.</text>
</comment>
<accession>A0A917K529</accession>
<feature type="domain" description="Glycine zipper" evidence="1">
    <location>
        <begin position="43"/>
        <end position="81"/>
    </location>
</feature>
<dbReference type="AlphaFoldDB" id="A0A917K529"/>
<dbReference type="Proteomes" id="UP000661507">
    <property type="component" value="Unassembled WGS sequence"/>
</dbReference>
<name>A0A917K529_9PROT</name>
<dbReference type="RefSeq" id="WP_229680983.1">
    <property type="nucleotide sequence ID" value="NZ_BMKW01000001.1"/>
</dbReference>
<organism evidence="2 3">
    <name type="scientific">Neoroseomonas lacus</name>
    <dbReference type="NCBI Taxonomy" id="287609"/>
    <lineage>
        <taxon>Bacteria</taxon>
        <taxon>Pseudomonadati</taxon>
        <taxon>Pseudomonadota</taxon>
        <taxon>Alphaproteobacteria</taxon>
        <taxon>Acetobacterales</taxon>
        <taxon>Acetobacteraceae</taxon>
        <taxon>Neoroseomonas</taxon>
    </lineage>
</organism>
<dbReference type="EMBL" id="BMKW01000001">
    <property type="protein sequence ID" value="GGI97777.1"/>
    <property type="molecule type" value="Genomic_DNA"/>
</dbReference>
<sequence length="89" mass="8156">MRLVLMLPPLLIALAGCVVVQPVPLAIPATPVCEDPGAAAAYGAAIGAGIGALAGSASADAGRGALIGAGVGALAGAAIGTQPCDGGPK</sequence>
<reference evidence="2" key="2">
    <citation type="submission" date="2020-09" db="EMBL/GenBank/DDBJ databases">
        <authorList>
            <person name="Sun Q."/>
            <person name="Zhou Y."/>
        </authorList>
    </citation>
    <scope>NUCLEOTIDE SEQUENCE</scope>
    <source>
        <strain evidence="2">CGMCC 1.3617</strain>
    </source>
</reference>
<evidence type="ECO:0000313" key="2">
    <source>
        <dbReference type="EMBL" id="GGI97777.1"/>
    </source>
</evidence>
<dbReference type="Pfam" id="PF13488">
    <property type="entry name" value="Gly-zipper_Omp"/>
    <property type="match status" value="1"/>
</dbReference>
<gene>
    <name evidence="2" type="ORF">GCM10011320_00630</name>
</gene>
<protein>
    <recommendedName>
        <fullName evidence="1">Glycine zipper domain-containing protein</fullName>
    </recommendedName>
</protein>
<proteinExistence type="predicted"/>